<protein>
    <recommendedName>
        <fullName evidence="5">Hemopexin</fullName>
    </recommendedName>
</protein>
<dbReference type="RefSeq" id="WP_150509412.1">
    <property type="nucleotide sequence ID" value="NZ_BMSQ01000003.1"/>
</dbReference>
<dbReference type="InterPro" id="IPR036375">
    <property type="entry name" value="Hemopexin-like_dom_sf"/>
</dbReference>
<organism evidence="2 3">
    <name type="scientific">Streptomyces spectabilis</name>
    <dbReference type="NCBI Taxonomy" id="68270"/>
    <lineage>
        <taxon>Bacteria</taxon>
        <taxon>Bacillati</taxon>
        <taxon>Actinomycetota</taxon>
        <taxon>Actinomycetes</taxon>
        <taxon>Kitasatosporales</taxon>
        <taxon>Streptomycetaceae</taxon>
        <taxon>Streptomyces</taxon>
    </lineage>
</organism>
<dbReference type="EMBL" id="JACHJD010000001">
    <property type="protein sequence ID" value="MBB5101470.1"/>
    <property type="molecule type" value="Genomic_DNA"/>
</dbReference>
<dbReference type="PROSITE" id="PS51642">
    <property type="entry name" value="HEMOPEXIN_2"/>
    <property type="match status" value="3"/>
</dbReference>
<dbReference type="InterPro" id="IPR018487">
    <property type="entry name" value="Hemopexin-like_repeat"/>
</dbReference>
<gene>
    <name evidence="2" type="ORF">CP982_05365</name>
    <name evidence="1" type="ORF">FHS40_000523</name>
</gene>
<dbReference type="OrthoDB" id="5088636at2"/>
<evidence type="ECO:0000313" key="1">
    <source>
        <dbReference type="EMBL" id="MBB5101470.1"/>
    </source>
</evidence>
<name>A0A5P2X596_STRST</name>
<evidence type="ECO:0000313" key="3">
    <source>
        <dbReference type="Proteomes" id="UP000326505"/>
    </source>
</evidence>
<dbReference type="Gene3D" id="2.110.10.10">
    <property type="entry name" value="Hemopexin-like domain"/>
    <property type="match status" value="2"/>
</dbReference>
<evidence type="ECO:0000313" key="4">
    <source>
        <dbReference type="Proteomes" id="UP000549009"/>
    </source>
</evidence>
<dbReference type="EMBL" id="CP023690">
    <property type="protein sequence ID" value="QEV58210.1"/>
    <property type="molecule type" value="Genomic_DNA"/>
</dbReference>
<proteinExistence type="predicted"/>
<evidence type="ECO:0000313" key="2">
    <source>
        <dbReference type="EMBL" id="QEV58210.1"/>
    </source>
</evidence>
<dbReference type="Proteomes" id="UP000326505">
    <property type="component" value="Chromosome"/>
</dbReference>
<accession>A0A5P2X596</accession>
<dbReference type="SUPFAM" id="SSF50923">
    <property type="entry name" value="Hemopexin-like domain"/>
    <property type="match status" value="1"/>
</dbReference>
<dbReference type="Pfam" id="PF00045">
    <property type="entry name" value="Hemopexin"/>
    <property type="match status" value="3"/>
</dbReference>
<sequence>MIQAALTLHDENAYFFHGGQFVSYDMAKDAAPHGVRAVAEGMSDLADTVFADNLDAAVEWLMGSGEVYLFKGDQCAQYDLGGNELIAGPVSIAELWPELDKVGFGEGLDAALWFTRKQEGERPYDYFVYFFKDDQYVRYDARTGEIADGPKRIAAAWPGLERAGFDSGIDATTRREVFPKAPGAVSDRYTYFFKGDQYLKYDMRNDEVVTRPRSIASGWDQLSGTDFARADAPATPERVARASYTIAFANPGESDDPEPRGKVWLQTEDGTRFRLWTQRKVRNDAPPRTLFANAIDLPFGAGDIATVHAEVDEADGRLARGSKPFTGNGTYTLAATDGSVTIELTIT</sequence>
<evidence type="ECO:0008006" key="5">
    <source>
        <dbReference type="Google" id="ProtNLM"/>
    </source>
</evidence>
<dbReference type="AlphaFoldDB" id="A0A5P2X596"/>
<reference evidence="1 4" key="2">
    <citation type="submission" date="2020-08" db="EMBL/GenBank/DDBJ databases">
        <title>Genomic Encyclopedia of Type Strains, Phase III (KMG-III): the genomes of soil and plant-associated and newly described type strains.</title>
        <authorList>
            <person name="Whitman W."/>
        </authorList>
    </citation>
    <scope>NUCLEOTIDE SEQUENCE [LARGE SCALE GENOMIC DNA]</scope>
    <source>
        <strain evidence="1 4">CECT 3146</strain>
    </source>
</reference>
<reference evidence="2 3" key="1">
    <citation type="submission" date="2017-09" db="EMBL/GenBank/DDBJ databases">
        <authorList>
            <person name="Lee N."/>
            <person name="Cho B.-K."/>
        </authorList>
    </citation>
    <scope>NUCLEOTIDE SEQUENCE [LARGE SCALE GENOMIC DNA]</scope>
    <source>
        <strain evidence="2 3">ATCC 27465</strain>
    </source>
</reference>
<dbReference type="SMART" id="SM00120">
    <property type="entry name" value="HX"/>
    <property type="match status" value="4"/>
</dbReference>
<keyword evidence="4" id="KW-1185">Reference proteome</keyword>
<dbReference type="Proteomes" id="UP000549009">
    <property type="component" value="Unassembled WGS sequence"/>
</dbReference>
<dbReference type="KEGG" id="sspb:CP982_05365"/>